<dbReference type="EMBL" id="JABWDY010016828">
    <property type="protein sequence ID" value="KAF5195785.1"/>
    <property type="molecule type" value="Genomic_DNA"/>
</dbReference>
<dbReference type="Proteomes" id="UP000554482">
    <property type="component" value="Unassembled WGS sequence"/>
</dbReference>
<protein>
    <submittedName>
        <fullName evidence="2">Uncharacterized protein</fullName>
    </submittedName>
</protein>
<accession>A0A7J6WH79</accession>
<proteinExistence type="predicted"/>
<reference evidence="2 3" key="1">
    <citation type="submission" date="2020-06" db="EMBL/GenBank/DDBJ databases">
        <title>Transcriptomic and genomic resources for Thalictrum thalictroides and T. hernandezii: Facilitating candidate gene discovery in an emerging model plant lineage.</title>
        <authorList>
            <person name="Arias T."/>
            <person name="Riano-Pachon D.M."/>
            <person name="Di Stilio V.S."/>
        </authorList>
    </citation>
    <scope>NUCLEOTIDE SEQUENCE [LARGE SCALE GENOMIC DNA]</scope>
    <source>
        <strain evidence="3">cv. WT478/WT964</strain>
        <tissue evidence="2">Leaves</tissue>
    </source>
</reference>
<dbReference type="AlphaFoldDB" id="A0A7J6WH79"/>
<organism evidence="2 3">
    <name type="scientific">Thalictrum thalictroides</name>
    <name type="common">Rue-anemone</name>
    <name type="synonym">Anemone thalictroides</name>
    <dbReference type="NCBI Taxonomy" id="46969"/>
    <lineage>
        <taxon>Eukaryota</taxon>
        <taxon>Viridiplantae</taxon>
        <taxon>Streptophyta</taxon>
        <taxon>Embryophyta</taxon>
        <taxon>Tracheophyta</taxon>
        <taxon>Spermatophyta</taxon>
        <taxon>Magnoliopsida</taxon>
        <taxon>Ranunculales</taxon>
        <taxon>Ranunculaceae</taxon>
        <taxon>Thalictroideae</taxon>
        <taxon>Thalictrum</taxon>
    </lineage>
</organism>
<sequence length="50" mass="5579">LWLQIIFCLTELPCCVLLLQLSLHSATNVNTAAAPSLLEPRITMEELLLE</sequence>
<keyword evidence="1" id="KW-0732">Signal</keyword>
<evidence type="ECO:0000313" key="2">
    <source>
        <dbReference type="EMBL" id="KAF5195785.1"/>
    </source>
</evidence>
<name>A0A7J6WH79_THATH</name>
<feature type="signal peptide" evidence="1">
    <location>
        <begin position="1"/>
        <end position="26"/>
    </location>
</feature>
<comment type="caution">
    <text evidence="2">The sequence shown here is derived from an EMBL/GenBank/DDBJ whole genome shotgun (WGS) entry which is preliminary data.</text>
</comment>
<keyword evidence="3" id="KW-1185">Reference proteome</keyword>
<feature type="chain" id="PRO_5029831534" evidence="1">
    <location>
        <begin position="27"/>
        <end position="50"/>
    </location>
</feature>
<evidence type="ECO:0000256" key="1">
    <source>
        <dbReference type="SAM" id="SignalP"/>
    </source>
</evidence>
<evidence type="ECO:0000313" key="3">
    <source>
        <dbReference type="Proteomes" id="UP000554482"/>
    </source>
</evidence>
<feature type="non-terminal residue" evidence="2">
    <location>
        <position position="1"/>
    </location>
</feature>
<gene>
    <name evidence="2" type="ORF">FRX31_014628</name>
</gene>